<gene>
    <name evidence="5" type="ORF">ERX29_04655</name>
</gene>
<dbReference type="EMBL" id="SCWB01000006">
    <property type="protein sequence ID" value="TDM12111.1"/>
    <property type="molecule type" value="Genomic_DNA"/>
</dbReference>
<dbReference type="SUPFAM" id="SSF46785">
    <property type="entry name" value="Winged helix' DNA-binding domain"/>
    <property type="match status" value="1"/>
</dbReference>
<keyword evidence="1" id="KW-0805">Transcription regulation</keyword>
<dbReference type="OrthoDB" id="9801546at2"/>
<dbReference type="GO" id="GO:0003677">
    <property type="term" value="F:DNA binding"/>
    <property type="evidence" value="ECO:0007669"/>
    <property type="project" value="UniProtKB-KW"/>
</dbReference>
<dbReference type="SMART" id="SM00345">
    <property type="entry name" value="HTH_GNTR"/>
    <property type="match status" value="1"/>
</dbReference>
<evidence type="ECO:0000313" key="6">
    <source>
        <dbReference type="Proteomes" id="UP000294802"/>
    </source>
</evidence>
<dbReference type="Pfam" id="PF00392">
    <property type="entry name" value="GntR"/>
    <property type="match status" value="1"/>
</dbReference>
<feature type="domain" description="HTH gntR-type" evidence="4">
    <location>
        <begin position="11"/>
        <end position="79"/>
    </location>
</feature>
<protein>
    <submittedName>
        <fullName evidence="5">GntR family transcriptional regulator</fullName>
    </submittedName>
</protein>
<keyword evidence="6" id="KW-1185">Reference proteome</keyword>
<dbReference type="PANTHER" id="PTHR38445:SF12">
    <property type="entry name" value="GNTR-FAMILY TRANSCRIPTIONAL REGULATOR"/>
    <property type="match status" value="1"/>
</dbReference>
<dbReference type="AlphaFoldDB" id="A0A4R6BV15"/>
<dbReference type="PANTHER" id="PTHR38445">
    <property type="entry name" value="HTH-TYPE TRANSCRIPTIONAL REPRESSOR YTRA"/>
    <property type="match status" value="1"/>
</dbReference>
<reference evidence="5 6" key="1">
    <citation type="submission" date="2019-01" db="EMBL/GenBank/DDBJ databases">
        <title>Draft genome sequences of the type strains of six Macrococcus species.</title>
        <authorList>
            <person name="Mazhar S."/>
            <person name="Altermann E."/>
            <person name="Hill C."/>
            <person name="Mcauliffe O."/>
        </authorList>
    </citation>
    <scope>NUCLEOTIDE SEQUENCE [LARGE SCALE GENOMIC DNA]</scope>
    <source>
        <strain evidence="5 6">CCM4815</strain>
    </source>
</reference>
<dbReference type="GO" id="GO:0003700">
    <property type="term" value="F:DNA-binding transcription factor activity"/>
    <property type="evidence" value="ECO:0007669"/>
    <property type="project" value="InterPro"/>
</dbReference>
<dbReference type="InterPro" id="IPR036388">
    <property type="entry name" value="WH-like_DNA-bd_sf"/>
</dbReference>
<dbReference type="Gene3D" id="1.10.10.10">
    <property type="entry name" value="Winged helix-like DNA-binding domain superfamily/Winged helix DNA-binding domain"/>
    <property type="match status" value="1"/>
</dbReference>
<dbReference type="InterPro" id="IPR036390">
    <property type="entry name" value="WH_DNA-bd_sf"/>
</dbReference>
<organism evidence="5 6">
    <name type="scientific">Macrococcus lamae</name>
    <dbReference type="NCBI Taxonomy" id="198484"/>
    <lineage>
        <taxon>Bacteria</taxon>
        <taxon>Bacillati</taxon>
        <taxon>Bacillota</taxon>
        <taxon>Bacilli</taxon>
        <taxon>Bacillales</taxon>
        <taxon>Staphylococcaceae</taxon>
        <taxon>Macrococcus</taxon>
    </lineage>
</organism>
<accession>A0A4R6BV15</accession>
<proteinExistence type="predicted"/>
<sequence length="124" mass="14030">MYIEIDDSSQIPIYLQLANQIIKGIAHQELLPYEALPSGRTLAGDLGINMHTVNKAYHYLEDRRFIQVQPKSGAIIHPDAVRTATPKELETLKERLAPIIDEARCLQLSTDTIYQLIKESESND</sequence>
<keyword evidence="3" id="KW-0804">Transcription</keyword>
<evidence type="ECO:0000256" key="2">
    <source>
        <dbReference type="ARBA" id="ARBA00023125"/>
    </source>
</evidence>
<dbReference type="RefSeq" id="WP_133443533.1">
    <property type="nucleotide sequence ID" value="NZ_SCWB01000006.1"/>
</dbReference>
<evidence type="ECO:0000256" key="1">
    <source>
        <dbReference type="ARBA" id="ARBA00023015"/>
    </source>
</evidence>
<keyword evidence="2" id="KW-0238">DNA-binding</keyword>
<evidence type="ECO:0000313" key="5">
    <source>
        <dbReference type="EMBL" id="TDM12111.1"/>
    </source>
</evidence>
<evidence type="ECO:0000256" key="3">
    <source>
        <dbReference type="ARBA" id="ARBA00023163"/>
    </source>
</evidence>
<dbReference type="CDD" id="cd07377">
    <property type="entry name" value="WHTH_GntR"/>
    <property type="match status" value="1"/>
</dbReference>
<dbReference type="Proteomes" id="UP000294802">
    <property type="component" value="Unassembled WGS sequence"/>
</dbReference>
<evidence type="ECO:0000259" key="4">
    <source>
        <dbReference type="PROSITE" id="PS50949"/>
    </source>
</evidence>
<comment type="caution">
    <text evidence="5">The sequence shown here is derived from an EMBL/GenBank/DDBJ whole genome shotgun (WGS) entry which is preliminary data.</text>
</comment>
<dbReference type="PROSITE" id="PS50949">
    <property type="entry name" value="HTH_GNTR"/>
    <property type="match status" value="1"/>
</dbReference>
<name>A0A4R6BV15_9STAP</name>
<dbReference type="InterPro" id="IPR000524">
    <property type="entry name" value="Tscrpt_reg_HTH_GntR"/>
</dbReference>